<evidence type="ECO:0000313" key="2">
    <source>
        <dbReference type="EMBL" id="NJX14986.1"/>
    </source>
</evidence>
<evidence type="ECO:0000313" key="3">
    <source>
        <dbReference type="Proteomes" id="UP000760545"/>
    </source>
</evidence>
<dbReference type="InterPro" id="IPR006179">
    <property type="entry name" value="5_nucleotidase/apyrase"/>
</dbReference>
<dbReference type="PANTHER" id="PTHR11575:SF24">
    <property type="entry name" value="5'-NUCLEOTIDASE"/>
    <property type="match status" value="1"/>
</dbReference>
<dbReference type="PANTHER" id="PTHR11575">
    <property type="entry name" value="5'-NUCLEOTIDASE-RELATED"/>
    <property type="match status" value="1"/>
</dbReference>
<organism evidence="2 3">
    <name type="scientific">Tamlana crocina</name>
    <dbReference type="NCBI Taxonomy" id="393006"/>
    <lineage>
        <taxon>Bacteria</taxon>
        <taxon>Pseudomonadati</taxon>
        <taxon>Bacteroidota</taxon>
        <taxon>Flavobacteriia</taxon>
        <taxon>Flavobacteriales</taxon>
        <taxon>Flavobacteriaceae</taxon>
        <taxon>Tamlana</taxon>
    </lineage>
</organism>
<dbReference type="Proteomes" id="UP000760545">
    <property type="component" value="Unassembled WGS sequence"/>
</dbReference>
<protein>
    <recommendedName>
        <fullName evidence="1">5'-Nucleotidase C-terminal domain-containing protein</fullName>
    </recommendedName>
</protein>
<dbReference type="PRINTS" id="PR01607">
    <property type="entry name" value="APYRASEFAMLY"/>
</dbReference>
<accession>A0ABX1DFB2</accession>
<keyword evidence="3" id="KW-1185">Reference proteome</keyword>
<dbReference type="InterPro" id="IPR008334">
    <property type="entry name" value="5'-Nucleotdase_C"/>
</dbReference>
<dbReference type="InterPro" id="IPR036907">
    <property type="entry name" value="5'-Nucleotdase_C_sf"/>
</dbReference>
<sequence length="252" mass="28696">MRITHLFILLNFLIFCGCKPSKRHLIKIEGKQIAITDSLTSNPEIEAFVKPYRDNIEKDLDSVLAFSADTYTKNDGDFNTALGNFMADAVYEEANPIFNKRTGIDIDMVLLNHGGIRSILPKGKVTKRTAFQLMPFENSIVIVALKGKQANKLVEYLSRAKRAHPVSKLQLILDQDFNISKAKINNKNIVEGHTYYVATNDYLYNGGDGMSFFKPNDSVYVLNYKIRNALIDHFKRKDTIAPLRDNRFIQEN</sequence>
<name>A0ABX1DFB2_9FLAO</name>
<reference evidence="2 3" key="1">
    <citation type="submission" date="2020-03" db="EMBL/GenBank/DDBJ databases">
        <title>Tamlana sp. nov, isolated from XXX.</title>
        <authorList>
            <person name="Cao W.R."/>
        </authorList>
    </citation>
    <scope>NUCLEOTIDE SEQUENCE [LARGE SCALE GENOMIC DNA]</scope>
    <source>
        <strain evidence="2 3">HST1-43</strain>
    </source>
</reference>
<gene>
    <name evidence="2" type="ORF">HC176_05740</name>
</gene>
<evidence type="ECO:0000259" key="1">
    <source>
        <dbReference type="Pfam" id="PF02872"/>
    </source>
</evidence>
<comment type="caution">
    <text evidence="2">The sequence shown here is derived from an EMBL/GenBank/DDBJ whole genome shotgun (WGS) entry which is preliminary data.</text>
</comment>
<dbReference type="Gene3D" id="3.90.780.10">
    <property type="entry name" value="5'-Nucleotidase, C-terminal domain"/>
    <property type="match status" value="1"/>
</dbReference>
<dbReference type="PROSITE" id="PS51257">
    <property type="entry name" value="PROKAR_LIPOPROTEIN"/>
    <property type="match status" value="1"/>
</dbReference>
<proteinExistence type="predicted"/>
<dbReference type="SUPFAM" id="SSF55816">
    <property type="entry name" value="5'-nucleotidase (syn. UDP-sugar hydrolase), C-terminal domain"/>
    <property type="match status" value="1"/>
</dbReference>
<dbReference type="Pfam" id="PF02872">
    <property type="entry name" value="5_nucleotid_C"/>
    <property type="match status" value="1"/>
</dbReference>
<feature type="domain" description="5'-Nucleotidase C-terminal" evidence="1">
    <location>
        <begin position="78"/>
        <end position="214"/>
    </location>
</feature>
<dbReference type="EMBL" id="JAAVJS010000006">
    <property type="protein sequence ID" value="NJX14986.1"/>
    <property type="molecule type" value="Genomic_DNA"/>
</dbReference>